<gene>
    <name evidence="1" type="ORF">AMECASPLE_018722</name>
</gene>
<sequence length="76" mass="8641">MGNPGNEEANHWSPGTEHQRGKWNFLWRKTVKVSVRNLRNIKLPEVETLIDTYEQNNLASASGNLLLSKLLLIGLE</sequence>
<evidence type="ECO:0000313" key="1">
    <source>
        <dbReference type="EMBL" id="MEQ2299796.1"/>
    </source>
</evidence>
<name>A0ABV0Z1G0_9TELE</name>
<accession>A0ABV0Z1G0</accession>
<evidence type="ECO:0000313" key="2">
    <source>
        <dbReference type="Proteomes" id="UP001469553"/>
    </source>
</evidence>
<comment type="caution">
    <text evidence="1">The sequence shown here is derived from an EMBL/GenBank/DDBJ whole genome shotgun (WGS) entry which is preliminary data.</text>
</comment>
<proteinExistence type="predicted"/>
<dbReference type="EMBL" id="JAHRIP010048495">
    <property type="protein sequence ID" value="MEQ2299796.1"/>
    <property type="molecule type" value="Genomic_DNA"/>
</dbReference>
<reference evidence="1 2" key="1">
    <citation type="submission" date="2021-06" db="EMBL/GenBank/DDBJ databases">
        <authorList>
            <person name="Palmer J.M."/>
        </authorList>
    </citation>
    <scope>NUCLEOTIDE SEQUENCE [LARGE SCALE GENOMIC DNA]</scope>
    <source>
        <strain evidence="1 2">AS_MEX2019</strain>
        <tissue evidence="1">Muscle</tissue>
    </source>
</reference>
<dbReference type="Proteomes" id="UP001469553">
    <property type="component" value="Unassembled WGS sequence"/>
</dbReference>
<keyword evidence="2" id="KW-1185">Reference proteome</keyword>
<protein>
    <submittedName>
        <fullName evidence="1">Uncharacterized protein</fullName>
    </submittedName>
</protein>
<organism evidence="1 2">
    <name type="scientific">Ameca splendens</name>
    <dbReference type="NCBI Taxonomy" id="208324"/>
    <lineage>
        <taxon>Eukaryota</taxon>
        <taxon>Metazoa</taxon>
        <taxon>Chordata</taxon>
        <taxon>Craniata</taxon>
        <taxon>Vertebrata</taxon>
        <taxon>Euteleostomi</taxon>
        <taxon>Actinopterygii</taxon>
        <taxon>Neopterygii</taxon>
        <taxon>Teleostei</taxon>
        <taxon>Neoteleostei</taxon>
        <taxon>Acanthomorphata</taxon>
        <taxon>Ovalentaria</taxon>
        <taxon>Atherinomorphae</taxon>
        <taxon>Cyprinodontiformes</taxon>
        <taxon>Goodeidae</taxon>
        <taxon>Ameca</taxon>
    </lineage>
</organism>